<proteinExistence type="predicted"/>
<evidence type="ECO:0000256" key="5">
    <source>
        <dbReference type="ARBA" id="ARBA00023136"/>
    </source>
</evidence>
<dbReference type="InterPro" id="IPR000731">
    <property type="entry name" value="SSD"/>
</dbReference>
<feature type="transmembrane region" description="Helical" evidence="6">
    <location>
        <begin position="744"/>
        <end position="763"/>
    </location>
</feature>
<dbReference type="Proteomes" id="UP000178735">
    <property type="component" value="Unassembled WGS sequence"/>
</dbReference>
<dbReference type="Gene3D" id="1.20.1640.10">
    <property type="entry name" value="Multidrug efflux transporter AcrB transmembrane domain"/>
    <property type="match status" value="2"/>
</dbReference>
<keyword evidence="3 6" id="KW-0812">Transmembrane</keyword>
<feature type="transmembrane region" description="Helical" evidence="6">
    <location>
        <begin position="387"/>
        <end position="407"/>
    </location>
</feature>
<evidence type="ECO:0000259" key="7">
    <source>
        <dbReference type="PROSITE" id="PS50156"/>
    </source>
</evidence>
<comment type="subcellular location">
    <subcellularLocation>
        <location evidence="1">Cell membrane</location>
        <topology evidence="1">Multi-pass membrane protein</topology>
    </subcellularLocation>
</comment>
<dbReference type="PANTHER" id="PTHR33406:SF12">
    <property type="entry name" value="BLR2997 PROTEIN"/>
    <property type="match status" value="1"/>
</dbReference>
<evidence type="ECO:0000256" key="4">
    <source>
        <dbReference type="ARBA" id="ARBA00022989"/>
    </source>
</evidence>
<evidence type="ECO:0000256" key="3">
    <source>
        <dbReference type="ARBA" id="ARBA00022692"/>
    </source>
</evidence>
<keyword evidence="2" id="KW-1003">Cell membrane</keyword>
<feature type="transmembrane region" description="Helical" evidence="6">
    <location>
        <begin position="334"/>
        <end position="358"/>
    </location>
</feature>
<dbReference type="EMBL" id="MGFH01000023">
    <property type="protein sequence ID" value="OGM08168.1"/>
    <property type="molecule type" value="Genomic_DNA"/>
</dbReference>
<dbReference type="InterPro" id="IPR050545">
    <property type="entry name" value="Mycobact_MmpL"/>
</dbReference>
<feature type="transmembrane region" description="Helical" evidence="6">
    <location>
        <begin position="12"/>
        <end position="28"/>
    </location>
</feature>
<feature type="transmembrane region" description="Helical" evidence="6">
    <location>
        <begin position="207"/>
        <end position="224"/>
    </location>
</feature>
<dbReference type="PANTHER" id="PTHR33406">
    <property type="entry name" value="MEMBRANE PROTEIN MJ1562-RELATED"/>
    <property type="match status" value="1"/>
</dbReference>
<evidence type="ECO:0000313" key="9">
    <source>
        <dbReference type="Proteomes" id="UP000178735"/>
    </source>
</evidence>
<dbReference type="PROSITE" id="PS50156">
    <property type="entry name" value="SSD"/>
    <property type="match status" value="2"/>
</dbReference>
<evidence type="ECO:0000256" key="6">
    <source>
        <dbReference type="SAM" id="Phobius"/>
    </source>
</evidence>
<dbReference type="SUPFAM" id="SSF82866">
    <property type="entry name" value="Multidrug efflux transporter AcrB transmembrane domain"/>
    <property type="match status" value="2"/>
</dbReference>
<sequence>MFYEKIIKNHRTVIYLVLALTLVLLPFARKNVIDNNIEENVLHDEKLTNYNEFLKTFGNDRLLVAAFKYDKIDANLIRSLYELENKLTKLKSVERVISPVSILKQSFGLETVESLEVWLRSENRLNNYVKKIYKFTSVSKTILSPENKTASLVVRLNSHVSDTDVKSVEEIINIIETDRNLGKIIKVSGIPAIVTVIHKYTARDQKLFTPATIAIITVILFILYRGAAGVLIPLAIIVLPLLWTQAIYNLNGNSTNFITSMIPPLLLGIGLAGAIHVTTTYFEKTRRQKEFNVGVLVETVKDLAPPIIMCQVTTIFGFASLGTNGIGAIKHFGLYAGLGVFFTLIVALFFLPALFAYFKITDQKTTDFQTSAAFLDFIAGSVFKYKYHIVAAAFFLCAAGLYGVTLLEVETSLIKYLPPDHPEIIKGKFIEDNLFGSVPLQIVIKVNPGSVDKSATLESSLLNSSCCNKISRFKDEILKLDNVNSAVSYVNFIQDYDREFSGEKNNIPPSAEEIKDYLDFYRPVPEGGDDEYDYEVIDVRGFFTDDTYEIITEIKKINTIENAGGSETTAAKEDLLDGFIAKDYMTANIAVRINDVSSKKLDEIFDNIERLAKTHLPANLSFYLTGRAYLWARTSEILAYNEIENFALSVVLILGVIMLYFRSVYVGLISVAPNILPIIILYGVMGYRGIAFNTVTGMIASVALGMAVDDTIHYMYEFRKNIYGGESYESSVVKTLRAKGSSMIFTSIVTSCAFSALMISEFIPTQHFGILISLNIFMAIVFDLFLTPALMLILKPF</sequence>
<accession>A0A1F7X1B8</accession>
<feature type="transmembrane region" description="Helical" evidence="6">
    <location>
        <begin position="643"/>
        <end position="661"/>
    </location>
</feature>
<evidence type="ECO:0000256" key="2">
    <source>
        <dbReference type="ARBA" id="ARBA00022475"/>
    </source>
</evidence>
<feature type="domain" description="SSD" evidence="7">
    <location>
        <begin position="666"/>
        <end position="793"/>
    </location>
</feature>
<feature type="transmembrane region" description="Helical" evidence="6">
    <location>
        <begin position="667"/>
        <end position="685"/>
    </location>
</feature>
<name>A0A1F7X1B8_9BACT</name>
<organism evidence="8 9">
    <name type="scientific">Candidatus Wallbacteria bacterium GWC2_49_35</name>
    <dbReference type="NCBI Taxonomy" id="1817813"/>
    <lineage>
        <taxon>Bacteria</taxon>
        <taxon>Candidatus Walliibacteriota</taxon>
    </lineage>
</organism>
<gene>
    <name evidence="8" type="ORF">A2008_12010</name>
</gene>
<dbReference type="GO" id="GO:0005886">
    <property type="term" value="C:plasma membrane"/>
    <property type="evidence" value="ECO:0007669"/>
    <property type="project" value="UniProtKB-SubCell"/>
</dbReference>
<protein>
    <recommendedName>
        <fullName evidence="7">SSD domain-containing protein</fullName>
    </recommendedName>
</protein>
<comment type="caution">
    <text evidence="8">The sequence shown here is derived from an EMBL/GenBank/DDBJ whole genome shotgun (WGS) entry which is preliminary data.</text>
</comment>
<keyword evidence="5 6" id="KW-0472">Membrane</keyword>
<evidence type="ECO:0000256" key="1">
    <source>
        <dbReference type="ARBA" id="ARBA00004651"/>
    </source>
</evidence>
<dbReference type="STRING" id="1817813.A2008_12010"/>
<dbReference type="AlphaFoldDB" id="A0A1F7X1B8"/>
<feature type="transmembrane region" description="Helical" evidence="6">
    <location>
        <begin position="769"/>
        <end position="794"/>
    </location>
</feature>
<keyword evidence="4 6" id="KW-1133">Transmembrane helix</keyword>
<feature type="domain" description="SSD" evidence="7">
    <location>
        <begin position="226"/>
        <end position="357"/>
    </location>
</feature>
<evidence type="ECO:0000313" key="8">
    <source>
        <dbReference type="EMBL" id="OGM08168.1"/>
    </source>
</evidence>
<reference evidence="8 9" key="1">
    <citation type="journal article" date="2016" name="Nat. Commun.">
        <title>Thousands of microbial genomes shed light on interconnected biogeochemical processes in an aquifer system.</title>
        <authorList>
            <person name="Anantharaman K."/>
            <person name="Brown C.T."/>
            <person name="Hug L.A."/>
            <person name="Sharon I."/>
            <person name="Castelle C.J."/>
            <person name="Probst A.J."/>
            <person name="Thomas B.C."/>
            <person name="Singh A."/>
            <person name="Wilkins M.J."/>
            <person name="Karaoz U."/>
            <person name="Brodie E.L."/>
            <person name="Williams K.H."/>
            <person name="Hubbard S.S."/>
            <person name="Banfield J.F."/>
        </authorList>
    </citation>
    <scope>NUCLEOTIDE SEQUENCE [LARGE SCALE GENOMIC DNA]</scope>
</reference>
<dbReference type="Pfam" id="PF03176">
    <property type="entry name" value="MMPL"/>
    <property type="match status" value="2"/>
</dbReference>
<feature type="transmembrane region" description="Helical" evidence="6">
    <location>
        <begin position="262"/>
        <end position="283"/>
    </location>
</feature>
<feature type="transmembrane region" description="Helical" evidence="6">
    <location>
        <begin position="303"/>
        <end position="322"/>
    </location>
</feature>
<dbReference type="InterPro" id="IPR004869">
    <property type="entry name" value="MMPL_dom"/>
</dbReference>
<feature type="transmembrane region" description="Helical" evidence="6">
    <location>
        <begin position="230"/>
        <end position="250"/>
    </location>
</feature>